<evidence type="ECO:0000313" key="1">
    <source>
        <dbReference type="Ensembl" id="ENSUPAP00010020252.1"/>
    </source>
</evidence>
<reference evidence="1" key="1">
    <citation type="submission" date="2025-08" db="UniProtKB">
        <authorList>
            <consortium name="Ensembl"/>
        </authorList>
    </citation>
    <scope>IDENTIFICATION</scope>
</reference>
<dbReference type="Proteomes" id="UP000694417">
    <property type="component" value="Unplaced"/>
</dbReference>
<protein>
    <submittedName>
        <fullName evidence="1">Uncharacterized protein</fullName>
    </submittedName>
</protein>
<keyword evidence="2" id="KW-1185">Reference proteome</keyword>
<dbReference type="AlphaFoldDB" id="A0A8D2I060"/>
<organism evidence="1 2">
    <name type="scientific">Urocitellus parryii</name>
    <name type="common">Arctic ground squirrel</name>
    <name type="synonym">Spermophilus parryii</name>
    <dbReference type="NCBI Taxonomy" id="9999"/>
    <lineage>
        <taxon>Eukaryota</taxon>
        <taxon>Metazoa</taxon>
        <taxon>Chordata</taxon>
        <taxon>Craniata</taxon>
        <taxon>Vertebrata</taxon>
        <taxon>Euteleostomi</taxon>
        <taxon>Mammalia</taxon>
        <taxon>Eutheria</taxon>
        <taxon>Euarchontoglires</taxon>
        <taxon>Glires</taxon>
        <taxon>Rodentia</taxon>
        <taxon>Sciuromorpha</taxon>
        <taxon>Sciuridae</taxon>
        <taxon>Xerinae</taxon>
        <taxon>Marmotini</taxon>
        <taxon>Urocitellus</taxon>
    </lineage>
</organism>
<accession>A0A8D2I060</accession>
<evidence type="ECO:0000313" key="2">
    <source>
        <dbReference type="Proteomes" id="UP000694417"/>
    </source>
</evidence>
<sequence length="68" mass="7544">MDTESTATAAITLELVSTDKIEYALALSTSANKVRNLDVTNAAPQPWTSKTLRQNKPLFIKIYSFRVV</sequence>
<name>A0A8D2I060_UROPR</name>
<reference evidence="1" key="2">
    <citation type="submission" date="2025-09" db="UniProtKB">
        <authorList>
            <consortium name="Ensembl"/>
        </authorList>
    </citation>
    <scope>IDENTIFICATION</scope>
</reference>
<dbReference type="Ensembl" id="ENSUPAT00010023036.1">
    <property type="protein sequence ID" value="ENSUPAP00010020252.1"/>
    <property type="gene ID" value="ENSUPAG00010016031.1"/>
</dbReference>
<proteinExistence type="predicted"/>